<evidence type="ECO:0000259" key="1">
    <source>
        <dbReference type="Pfam" id="PF20415"/>
    </source>
</evidence>
<protein>
    <recommendedName>
        <fullName evidence="1">DUF6699 domain-containing protein</fullName>
    </recommendedName>
</protein>
<comment type="caution">
    <text evidence="2">The sequence shown here is derived from an EMBL/GenBank/DDBJ whole genome shotgun (WGS) entry which is preliminary data.</text>
</comment>
<dbReference type="Proteomes" id="UP000799441">
    <property type="component" value="Unassembled WGS sequence"/>
</dbReference>
<feature type="domain" description="DUF6699" evidence="1">
    <location>
        <begin position="124"/>
        <end position="209"/>
    </location>
</feature>
<evidence type="ECO:0000313" key="3">
    <source>
        <dbReference type="Proteomes" id="UP000799441"/>
    </source>
</evidence>
<reference evidence="2" key="1">
    <citation type="journal article" date="2020" name="Stud. Mycol.">
        <title>101 Dothideomycetes genomes: a test case for predicting lifestyles and emergence of pathogens.</title>
        <authorList>
            <person name="Haridas S."/>
            <person name="Albert R."/>
            <person name="Binder M."/>
            <person name="Bloem J."/>
            <person name="Labutti K."/>
            <person name="Salamov A."/>
            <person name="Andreopoulos B."/>
            <person name="Baker S."/>
            <person name="Barry K."/>
            <person name="Bills G."/>
            <person name="Bluhm B."/>
            <person name="Cannon C."/>
            <person name="Castanera R."/>
            <person name="Culley D."/>
            <person name="Daum C."/>
            <person name="Ezra D."/>
            <person name="Gonzalez J."/>
            <person name="Henrissat B."/>
            <person name="Kuo A."/>
            <person name="Liang C."/>
            <person name="Lipzen A."/>
            <person name="Lutzoni F."/>
            <person name="Magnuson J."/>
            <person name="Mondo S."/>
            <person name="Nolan M."/>
            <person name="Ohm R."/>
            <person name="Pangilinan J."/>
            <person name="Park H.-J."/>
            <person name="Ramirez L."/>
            <person name="Alfaro M."/>
            <person name="Sun H."/>
            <person name="Tritt A."/>
            <person name="Yoshinaga Y."/>
            <person name="Zwiers L.-H."/>
            <person name="Turgeon B."/>
            <person name="Goodwin S."/>
            <person name="Spatafora J."/>
            <person name="Crous P."/>
            <person name="Grigoriev I."/>
        </authorList>
    </citation>
    <scope>NUCLEOTIDE SEQUENCE</scope>
    <source>
        <strain evidence="2">CBS 116435</strain>
    </source>
</reference>
<sequence>MGRSGGERLVINDWCLDFGCLLWHYMKWLPLLHLLGSYLPGPSLILRICYTIRCLLWAFCLHLRQQSIMEFEDASEAPSFEGAKFDRLKWCLSKPLQFIEILEFDENGVAYWTKFLPEDGLPHAAASQLATERGLPKLSVHFSNLVEPWGLEGLDVELSITVESSEDRGVTMGDFVRTCHAFFQTLQRDYDPAAGAAVDNRDEYWYEDCYETDAEGPDHGYQILLRPEAPSDQLQGLWDQRIELVRRQRDT</sequence>
<dbReference type="AlphaFoldDB" id="A0A9P4UNM9"/>
<dbReference type="Pfam" id="PF20415">
    <property type="entry name" value="DUF6699"/>
    <property type="match status" value="1"/>
</dbReference>
<proteinExistence type="predicted"/>
<dbReference type="EMBL" id="MU003795">
    <property type="protein sequence ID" value="KAF2720854.1"/>
    <property type="molecule type" value="Genomic_DNA"/>
</dbReference>
<organism evidence="2 3">
    <name type="scientific">Polychaeton citri CBS 116435</name>
    <dbReference type="NCBI Taxonomy" id="1314669"/>
    <lineage>
        <taxon>Eukaryota</taxon>
        <taxon>Fungi</taxon>
        <taxon>Dikarya</taxon>
        <taxon>Ascomycota</taxon>
        <taxon>Pezizomycotina</taxon>
        <taxon>Dothideomycetes</taxon>
        <taxon>Dothideomycetidae</taxon>
        <taxon>Capnodiales</taxon>
        <taxon>Capnodiaceae</taxon>
        <taxon>Polychaeton</taxon>
    </lineage>
</organism>
<name>A0A9P4UNM9_9PEZI</name>
<evidence type="ECO:0000313" key="2">
    <source>
        <dbReference type="EMBL" id="KAF2720854.1"/>
    </source>
</evidence>
<dbReference type="InterPro" id="IPR046522">
    <property type="entry name" value="DUF6699"/>
</dbReference>
<accession>A0A9P4UNM9</accession>
<gene>
    <name evidence="2" type="ORF">K431DRAFT_84771</name>
</gene>
<keyword evidence="3" id="KW-1185">Reference proteome</keyword>